<dbReference type="Proteomes" id="UP001489902">
    <property type="component" value="Chromosome 7"/>
</dbReference>
<keyword evidence="2" id="KW-1185">Reference proteome</keyword>
<dbReference type="InterPro" id="IPR045702">
    <property type="entry name" value="DUF6060"/>
</dbReference>
<name>A0ABZ2XAB7_9HYPO</name>
<evidence type="ECO:0000313" key="1">
    <source>
        <dbReference type="EMBL" id="WZH50058.1"/>
    </source>
</evidence>
<dbReference type="Pfam" id="PF19535">
    <property type="entry name" value="DUF6060"/>
    <property type="match status" value="1"/>
</dbReference>
<evidence type="ECO:0000313" key="2">
    <source>
        <dbReference type="Proteomes" id="UP001489902"/>
    </source>
</evidence>
<evidence type="ECO:0008006" key="3">
    <source>
        <dbReference type="Google" id="ProtNLM"/>
    </source>
</evidence>
<gene>
    <name evidence="1" type="ORF">QYS62_011293</name>
</gene>
<organism evidence="1 2">
    <name type="scientific">Fusarium acuminatum</name>
    <dbReference type="NCBI Taxonomy" id="5515"/>
    <lineage>
        <taxon>Eukaryota</taxon>
        <taxon>Fungi</taxon>
        <taxon>Dikarya</taxon>
        <taxon>Ascomycota</taxon>
        <taxon>Pezizomycotina</taxon>
        <taxon>Sordariomycetes</taxon>
        <taxon>Hypocreomycetidae</taxon>
        <taxon>Hypocreales</taxon>
        <taxon>Nectriaceae</taxon>
        <taxon>Fusarium</taxon>
        <taxon>Fusarium tricinctum species complex</taxon>
    </lineage>
</organism>
<sequence>MAFLLCKQDGEWLKIKAMRPRILVINCTRENSKQDEDGKRYCDVDVYKMGIRVRTNTDRKLSEPLPVFELVRDSQCGKSGLCDFNETIIIPFTLNETNSRVPENSTGYFAFTPDWICVRGAIKDCKGDDEHREGYRVRICGYRILTRGKNETDTSDDIYAGTTIFVNATDKEIEELGDKRPWPSYKDAMEQYEEESGALEIATYGVFSYFVWSAVTVLFLSLQ</sequence>
<protein>
    <recommendedName>
        <fullName evidence="3">Autophagy-related protein 27</fullName>
    </recommendedName>
</protein>
<dbReference type="EMBL" id="CP151266">
    <property type="protein sequence ID" value="WZH50058.1"/>
    <property type="molecule type" value="Genomic_DNA"/>
</dbReference>
<accession>A0ABZ2XAB7</accession>
<reference evidence="1 2" key="1">
    <citation type="submission" date="2024-04" db="EMBL/GenBank/DDBJ databases">
        <title>Complete genome sequence of Fusarium acuminatum.</title>
        <authorList>
            <person name="Lan B."/>
        </authorList>
    </citation>
    <scope>NUCLEOTIDE SEQUENCE [LARGE SCALE GENOMIC DNA]</scope>
    <source>
        <strain evidence="1">1A</strain>
    </source>
</reference>
<proteinExistence type="predicted"/>